<evidence type="ECO:0000259" key="6">
    <source>
        <dbReference type="Pfam" id="PF08281"/>
    </source>
</evidence>
<sequence length="189" mass="22314">MDTDVRNTLLLQLKEGSYHAFTKLYEGYFDLLYGFVFSLTRSHDTTAEIVQDTFIKVWINRHNIDLDKSFKSWLYRIAHNLILDEIKKKFHTPLFEDYLIHISDEKLAVTEEEELDFDTFKKTLCRVKTELPPRQAEVFELCKEQGLTAADVAQQLNISEQAVYNHLSQAMKTIREKMSRFSFLLSIFF</sequence>
<dbReference type="Proteomes" id="UP000260983">
    <property type="component" value="Unassembled WGS sequence"/>
</dbReference>
<dbReference type="PANTHER" id="PTHR43133">
    <property type="entry name" value="RNA POLYMERASE ECF-TYPE SIGMA FACTO"/>
    <property type="match status" value="1"/>
</dbReference>
<dbReference type="SUPFAM" id="SSF88946">
    <property type="entry name" value="Sigma2 domain of RNA polymerase sigma factors"/>
    <property type="match status" value="1"/>
</dbReference>
<protein>
    <submittedName>
        <fullName evidence="7">Sigma-70 family RNA polymerase sigma factor</fullName>
    </submittedName>
</protein>
<dbReference type="Pfam" id="PF08281">
    <property type="entry name" value="Sigma70_r4_2"/>
    <property type="match status" value="1"/>
</dbReference>
<dbReference type="Gene3D" id="1.10.1740.10">
    <property type="match status" value="1"/>
</dbReference>
<dbReference type="Pfam" id="PF04542">
    <property type="entry name" value="Sigma70_r2"/>
    <property type="match status" value="1"/>
</dbReference>
<dbReference type="GO" id="GO:0003677">
    <property type="term" value="F:DNA binding"/>
    <property type="evidence" value="ECO:0007669"/>
    <property type="project" value="InterPro"/>
</dbReference>
<dbReference type="InterPro" id="IPR013249">
    <property type="entry name" value="RNA_pol_sigma70_r4_t2"/>
</dbReference>
<reference evidence="7 8" key="1">
    <citation type="submission" date="2018-08" db="EMBL/GenBank/DDBJ databases">
        <title>A genome reference for cultivated species of the human gut microbiota.</title>
        <authorList>
            <person name="Zou Y."/>
            <person name="Xue W."/>
            <person name="Luo G."/>
        </authorList>
    </citation>
    <scope>NUCLEOTIDE SEQUENCE [LARGE SCALE GENOMIC DNA]</scope>
    <source>
        <strain evidence="7 8">OM05-15BH</strain>
    </source>
</reference>
<evidence type="ECO:0000313" key="8">
    <source>
        <dbReference type="Proteomes" id="UP000260983"/>
    </source>
</evidence>
<evidence type="ECO:0000256" key="1">
    <source>
        <dbReference type="ARBA" id="ARBA00010641"/>
    </source>
</evidence>
<dbReference type="InterPro" id="IPR039425">
    <property type="entry name" value="RNA_pol_sigma-70-like"/>
</dbReference>
<proteinExistence type="inferred from homology"/>
<dbReference type="GO" id="GO:0016987">
    <property type="term" value="F:sigma factor activity"/>
    <property type="evidence" value="ECO:0007669"/>
    <property type="project" value="UniProtKB-KW"/>
</dbReference>
<dbReference type="InterPro" id="IPR036388">
    <property type="entry name" value="WH-like_DNA-bd_sf"/>
</dbReference>
<evidence type="ECO:0000256" key="2">
    <source>
        <dbReference type="ARBA" id="ARBA00023015"/>
    </source>
</evidence>
<accession>A0A3E5BAJ0</accession>
<dbReference type="NCBIfam" id="TIGR02937">
    <property type="entry name" value="sigma70-ECF"/>
    <property type="match status" value="1"/>
</dbReference>
<dbReference type="GO" id="GO:0006352">
    <property type="term" value="P:DNA-templated transcription initiation"/>
    <property type="evidence" value="ECO:0007669"/>
    <property type="project" value="InterPro"/>
</dbReference>
<dbReference type="InterPro" id="IPR013324">
    <property type="entry name" value="RNA_pol_sigma_r3/r4-like"/>
</dbReference>
<evidence type="ECO:0000259" key="5">
    <source>
        <dbReference type="Pfam" id="PF04542"/>
    </source>
</evidence>
<name>A0A3E5BAJ0_9BACE</name>
<keyword evidence="2" id="KW-0805">Transcription regulation</keyword>
<dbReference type="EMBL" id="QSUL01000008">
    <property type="protein sequence ID" value="RGN34631.1"/>
    <property type="molecule type" value="Genomic_DNA"/>
</dbReference>
<feature type="domain" description="RNA polymerase sigma factor 70 region 4 type 2" evidence="6">
    <location>
        <begin position="130"/>
        <end position="173"/>
    </location>
</feature>
<keyword evidence="3" id="KW-0731">Sigma factor</keyword>
<evidence type="ECO:0000256" key="4">
    <source>
        <dbReference type="ARBA" id="ARBA00023163"/>
    </source>
</evidence>
<organism evidence="7 8">
    <name type="scientific">Bacteroides oleiciplenus</name>
    <dbReference type="NCBI Taxonomy" id="626931"/>
    <lineage>
        <taxon>Bacteria</taxon>
        <taxon>Pseudomonadati</taxon>
        <taxon>Bacteroidota</taxon>
        <taxon>Bacteroidia</taxon>
        <taxon>Bacteroidales</taxon>
        <taxon>Bacteroidaceae</taxon>
        <taxon>Bacteroides</taxon>
    </lineage>
</organism>
<dbReference type="AlphaFoldDB" id="A0A3E5BAJ0"/>
<comment type="caution">
    <text evidence="7">The sequence shown here is derived from an EMBL/GenBank/DDBJ whole genome shotgun (WGS) entry which is preliminary data.</text>
</comment>
<evidence type="ECO:0000313" key="7">
    <source>
        <dbReference type="EMBL" id="RGN34631.1"/>
    </source>
</evidence>
<dbReference type="PANTHER" id="PTHR43133:SF46">
    <property type="entry name" value="RNA POLYMERASE SIGMA-70 FACTOR ECF SUBFAMILY"/>
    <property type="match status" value="1"/>
</dbReference>
<dbReference type="InterPro" id="IPR014284">
    <property type="entry name" value="RNA_pol_sigma-70_dom"/>
</dbReference>
<keyword evidence="4" id="KW-0804">Transcription</keyword>
<feature type="domain" description="RNA polymerase sigma-70 region 2" evidence="5">
    <location>
        <begin position="24"/>
        <end position="89"/>
    </location>
</feature>
<dbReference type="InterPro" id="IPR013325">
    <property type="entry name" value="RNA_pol_sigma_r2"/>
</dbReference>
<evidence type="ECO:0000256" key="3">
    <source>
        <dbReference type="ARBA" id="ARBA00023082"/>
    </source>
</evidence>
<dbReference type="Gene3D" id="1.10.10.10">
    <property type="entry name" value="Winged helix-like DNA-binding domain superfamily/Winged helix DNA-binding domain"/>
    <property type="match status" value="1"/>
</dbReference>
<dbReference type="InterPro" id="IPR007627">
    <property type="entry name" value="RNA_pol_sigma70_r2"/>
</dbReference>
<dbReference type="RefSeq" id="WP_009131950.1">
    <property type="nucleotide sequence ID" value="NZ_CABKRN010000005.1"/>
</dbReference>
<gene>
    <name evidence="7" type="ORF">DXB65_12995</name>
</gene>
<dbReference type="SUPFAM" id="SSF88659">
    <property type="entry name" value="Sigma3 and sigma4 domains of RNA polymerase sigma factors"/>
    <property type="match status" value="1"/>
</dbReference>
<comment type="similarity">
    <text evidence="1">Belongs to the sigma-70 factor family. ECF subfamily.</text>
</comment>